<protein>
    <submittedName>
        <fullName evidence="1">Uncharacterized protein</fullName>
    </submittedName>
</protein>
<dbReference type="AlphaFoldDB" id="A0A0H2ZX56"/>
<reference evidence="1 2" key="1">
    <citation type="submission" date="2006-10" db="EMBL/GenBank/DDBJ databases">
        <authorList>
            <person name="Fleischmann R.D."/>
            <person name="Dodson R.J."/>
            <person name="Haft D.H."/>
            <person name="Merkel J.S."/>
            <person name="Nelson W.C."/>
            <person name="Fraser C.M."/>
        </authorList>
    </citation>
    <scope>NUCLEOTIDE SEQUENCE [LARGE SCALE GENOMIC DNA]</scope>
    <source>
        <strain evidence="1 2">104</strain>
    </source>
</reference>
<evidence type="ECO:0000313" key="1">
    <source>
        <dbReference type="EMBL" id="ABK66381.1"/>
    </source>
</evidence>
<sequence length="35" mass="3620">MRGRVAMLVGLGLPRCVDDPSPMVGVLGPGLIKNT</sequence>
<proteinExistence type="predicted"/>
<dbReference type="Proteomes" id="UP000001574">
    <property type="component" value="Chromosome"/>
</dbReference>
<organism evidence="1 2">
    <name type="scientific">Mycobacterium avium (strain 104)</name>
    <dbReference type="NCBI Taxonomy" id="243243"/>
    <lineage>
        <taxon>Bacteria</taxon>
        <taxon>Bacillati</taxon>
        <taxon>Actinomycetota</taxon>
        <taxon>Actinomycetes</taxon>
        <taxon>Mycobacteriales</taxon>
        <taxon>Mycobacteriaceae</taxon>
        <taxon>Mycobacterium</taxon>
        <taxon>Mycobacterium avium complex (MAC)</taxon>
    </lineage>
</organism>
<name>A0A0H2ZX56_MYCA1</name>
<dbReference type="KEGG" id="mav:MAV_3446"/>
<gene>
    <name evidence="1" type="ordered locus">MAV_3446</name>
</gene>
<accession>A0A0H2ZX56</accession>
<dbReference type="HOGENOM" id="CLU_3365936_0_0_11"/>
<evidence type="ECO:0000313" key="2">
    <source>
        <dbReference type="Proteomes" id="UP000001574"/>
    </source>
</evidence>
<dbReference type="EMBL" id="CP000479">
    <property type="protein sequence ID" value="ABK66381.1"/>
    <property type="molecule type" value="Genomic_DNA"/>
</dbReference>